<dbReference type="RefSeq" id="XP_054844283.1">
    <property type="nucleotide sequence ID" value="XM_054988308.1"/>
</dbReference>
<keyword evidence="2" id="KW-1185">Reference proteome</keyword>
<dbReference type="PANTHER" id="PTHR34094">
    <property type="match status" value="1"/>
</dbReference>
<evidence type="ECO:0000313" key="2">
    <source>
        <dbReference type="Proteomes" id="UP001190640"/>
    </source>
</evidence>
<dbReference type="Proteomes" id="UP001190640">
    <property type="component" value="Chromosome 9"/>
</dbReference>
<dbReference type="CTD" id="222234"/>
<organism evidence="2 3">
    <name type="scientific">Eublepharis macularius</name>
    <name type="common">Leopard gecko</name>
    <name type="synonym">Cyrtodactylus macularius</name>
    <dbReference type="NCBI Taxonomy" id="481883"/>
    <lineage>
        <taxon>Eukaryota</taxon>
        <taxon>Metazoa</taxon>
        <taxon>Chordata</taxon>
        <taxon>Craniata</taxon>
        <taxon>Vertebrata</taxon>
        <taxon>Euteleostomi</taxon>
        <taxon>Lepidosauria</taxon>
        <taxon>Squamata</taxon>
        <taxon>Bifurcata</taxon>
        <taxon>Gekkota</taxon>
        <taxon>Eublepharidae</taxon>
        <taxon>Eublepharinae</taxon>
        <taxon>Eublepharis</taxon>
    </lineage>
</organism>
<evidence type="ECO:0000259" key="1">
    <source>
        <dbReference type="Pfam" id="PF13349"/>
    </source>
</evidence>
<dbReference type="AlphaFoldDB" id="A0AA97JTK2"/>
<reference evidence="3" key="1">
    <citation type="submission" date="2025-08" db="UniProtKB">
        <authorList>
            <consortium name="RefSeq"/>
        </authorList>
    </citation>
    <scope>IDENTIFICATION</scope>
    <source>
        <tissue evidence="3">Blood</tissue>
    </source>
</reference>
<dbReference type="InterPro" id="IPR025164">
    <property type="entry name" value="Toastrack_DUF4097"/>
</dbReference>
<accession>A0AA97JTK2</accession>
<dbReference type="Gene3D" id="2.160.20.120">
    <property type="match status" value="1"/>
</dbReference>
<feature type="domain" description="DUF4097" evidence="1">
    <location>
        <begin position="124"/>
        <end position="356"/>
    </location>
</feature>
<sequence length="371" mass="41010">MLPHLPRWWQLTEKIAVGAWRGLRRQGGITGREPRSASCSQLTFFVTSPCSHTKGPAEPEQCRQRNAKPLKEWTLVVSPFGQLKVRLPCHVTVCPLDPHEYPNADRVFVTVSGQNTHRGADLDSVHVKYDEAQKEMAILSNDMDSTASVDVRIPVKFDLDIKTSGNGCVKIEKIECESCRIETEKGTSILQSVKSVDIEKLQGSSVNISTKDGSLKTRYLYAQSSFMSSAAGDILLGNVHGTTILQTKTGNITVDSSEGFLKASTHQGEIDIYTLSQEGEVDLKSQNGSITVRVPATLEAHLHLSGNKVDVSPELQLQEIQNVSREGHVMVTGHLNQRKEKEKRIKADTQNGTVHVKSQTWFQSVKLKAPF</sequence>
<evidence type="ECO:0000313" key="3">
    <source>
        <dbReference type="RefSeq" id="XP_054844283.1"/>
    </source>
</evidence>
<name>A0AA97JTK2_EUBMA</name>
<dbReference type="Pfam" id="PF13349">
    <property type="entry name" value="DUF4097"/>
    <property type="match status" value="1"/>
</dbReference>
<protein>
    <submittedName>
        <fullName evidence="3">Protein FAM185A isoform X2</fullName>
    </submittedName>
</protein>
<dbReference type="GeneID" id="129335616"/>
<gene>
    <name evidence="3" type="primary">FAM185A</name>
</gene>
<dbReference type="PANTHER" id="PTHR34094:SF1">
    <property type="entry name" value="PROTEIN FAM185A"/>
    <property type="match status" value="1"/>
</dbReference>
<proteinExistence type="predicted"/>